<organism evidence="2 3">
    <name type="scientific">Trichonephila inaurata madagascariensis</name>
    <dbReference type="NCBI Taxonomy" id="2747483"/>
    <lineage>
        <taxon>Eukaryota</taxon>
        <taxon>Metazoa</taxon>
        <taxon>Ecdysozoa</taxon>
        <taxon>Arthropoda</taxon>
        <taxon>Chelicerata</taxon>
        <taxon>Arachnida</taxon>
        <taxon>Araneae</taxon>
        <taxon>Araneomorphae</taxon>
        <taxon>Entelegynae</taxon>
        <taxon>Araneoidea</taxon>
        <taxon>Nephilidae</taxon>
        <taxon>Trichonephila</taxon>
        <taxon>Trichonephila inaurata</taxon>
    </lineage>
</organism>
<accession>A0A8X7CAB2</accession>
<feature type="transmembrane region" description="Helical" evidence="1">
    <location>
        <begin position="99"/>
        <end position="118"/>
    </location>
</feature>
<sequence>MPLLFRCVDYLTSPACQRNWKELCICLKRYNFRMATVLQPSNDTGSSHEYKNLRNCAVQSVEDTCGATASQVLQDEITNLNGAGLELACQEVFGECSNSAVTLASPFLFILFAFLYMFL</sequence>
<name>A0A8X7CAB2_9ARAC</name>
<reference evidence="2" key="1">
    <citation type="submission" date="2020-08" db="EMBL/GenBank/DDBJ databases">
        <title>Multicomponent nature underlies the extraordinary mechanical properties of spider dragline silk.</title>
        <authorList>
            <person name="Kono N."/>
            <person name="Nakamura H."/>
            <person name="Mori M."/>
            <person name="Yoshida Y."/>
            <person name="Ohtoshi R."/>
            <person name="Malay A.D."/>
            <person name="Moran D.A.P."/>
            <person name="Tomita M."/>
            <person name="Numata K."/>
            <person name="Arakawa K."/>
        </authorList>
    </citation>
    <scope>NUCLEOTIDE SEQUENCE</scope>
</reference>
<comment type="caution">
    <text evidence="2">The sequence shown here is derived from an EMBL/GenBank/DDBJ whole genome shotgun (WGS) entry which is preliminary data.</text>
</comment>
<dbReference type="EMBL" id="BMAV01012662">
    <property type="protein sequence ID" value="GFY59508.1"/>
    <property type="molecule type" value="Genomic_DNA"/>
</dbReference>
<evidence type="ECO:0000313" key="2">
    <source>
        <dbReference type="EMBL" id="GFY59508.1"/>
    </source>
</evidence>
<keyword evidence="1" id="KW-0472">Membrane</keyword>
<dbReference type="Proteomes" id="UP000886998">
    <property type="component" value="Unassembled WGS sequence"/>
</dbReference>
<evidence type="ECO:0000313" key="3">
    <source>
        <dbReference type="Proteomes" id="UP000886998"/>
    </source>
</evidence>
<dbReference type="AlphaFoldDB" id="A0A8X7CAB2"/>
<keyword evidence="3" id="KW-1185">Reference proteome</keyword>
<keyword evidence="1" id="KW-1133">Transmembrane helix</keyword>
<evidence type="ECO:0000256" key="1">
    <source>
        <dbReference type="SAM" id="Phobius"/>
    </source>
</evidence>
<keyword evidence="1" id="KW-0812">Transmembrane</keyword>
<gene>
    <name evidence="2" type="ORF">TNIN_391201</name>
</gene>
<protein>
    <submittedName>
        <fullName evidence="2">Uncharacterized protein</fullName>
    </submittedName>
</protein>
<proteinExistence type="predicted"/>